<evidence type="ECO:0000313" key="2">
    <source>
        <dbReference type="Proteomes" id="UP001237642"/>
    </source>
</evidence>
<dbReference type="AlphaFoldDB" id="A0AAD8H6R8"/>
<name>A0AAD8H6R8_9APIA</name>
<dbReference type="Gene3D" id="3.90.1170.50">
    <property type="entry name" value="Aldehyde oxidase/xanthine dehydrogenase, a/b hammerhead"/>
    <property type="match status" value="1"/>
</dbReference>
<dbReference type="SUPFAM" id="SSF52087">
    <property type="entry name" value="CRAL/TRIO domain"/>
    <property type="match status" value="1"/>
</dbReference>
<dbReference type="InterPro" id="IPR036856">
    <property type="entry name" value="Ald_Oxase/Xan_DH_a/b_sf"/>
</dbReference>
<evidence type="ECO:0000313" key="1">
    <source>
        <dbReference type="EMBL" id="KAK1360778.1"/>
    </source>
</evidence>
<dbReference type="InterPro" id="IPR036865">
    <property type="entry name" value="CRAL-TRIO_dom_sf"/>
</dbReference>
<reference evidence="1" key="1">
    <citation type="submission" date="2023-02" db="EMBL/GenBank/DDBJ databases">
        <title>Genome of toxic invasive species Heracleum sosnowskyi carries increased number of genes despite the absence of recent whole-genome duplications.</title>
        <authorList>
            <person name="Schelkunov M."/>
            <person name="Shtratnikova V."/>
            <person name="Makarenko M."/>
            <person name="Klepikova A."/>
            <person name="Omelchenko D."/>
            <person name="Novikova G."/>
            <person name="Obukhova E."/>
            <person name="Bogdanov V."/>
            <person name="Penin A."/>
            <person name="Logacheva M."/>
        </authorList>
    </citation>
    <scope>NUCLEOTIDE SEQUENCE</scope>
    <source>
        <strain evidence="1">Hsosn_3</strain>
        <tissue evidence="1">Leaf</tissue>
    </source>
</reference>
<gene>
    <name evidence="1" type="ORF">POM88_045252</name>
</gene>
<dbReference type="SUPFAM" id="SSF54665">
    <property type="entry name" value="CO dehydrogenase molybdoprotein N-domain-like"/>
    <property type="match status" value="1"/>
</dbReference>
<dbReference type="Gene3D" id="3.40.525.10">
    <property type="entry name" value="CRAL-TRIO lipid binding domain"/>
    <property type="match status" value="1"/>
</dbReference>
<organism evidence="1 2">
    <name type="scientific">Heracleum sosnowskyi</name>
    <dbReference type="NCBI Taxonomy" id="360622"/>
    <lineage>
        <taxon>Eukaryota</taxon>
        <taxon>Viridiplantae</taxon>
        <taxon>Streptophyta</taxon>
        <taxon>Embryophyta</taxon>
        <taxon>Tracheophyta</taxon>
        <taxon>Spermatophyta</taxon>
        <taxon>Magnoliopsida</taxon>
        <taxon>eudicotyledons</taxon>
        <taxon>Gunneridae</taxon>
        <taxon>Pentapetalae</taxon>
        <taxon>asterids</taxon>
        <taxon>campanulids</taxon>
        <taxon>Apiales</taxon>
        <taxon>Apiaceae</taxon>
        <taxon>Apioideae</taxon>
        <taxon>apioid superclade</taxon>
        <taxon>Tordylieae</taxon>
        <taxon>Tordyliinae</taxon>
        <taxon>Heracleum</taxon>
    </lineage>
</organism>
<dbReference type="Proteomes" id="UP001237642">
    <property type="component" value="Unassembled WGS sequence"/>
</dbReference>
<sequence>MRPMHMLNFDTVSSLYAKLRGGENIGSKTIFGTEPLFADDITKCAGQCLSLVAAETQKLADRDASLSIVDYEIDNLDPPILTFEEAVEKSSFFEIHYYVQSHIQMNEYRDRVLLPSATRKYGRHINTYVKVLDMTGLKLSALNHIKTSLKKCYSPRESICSYLKAQLIIIISHGESDKGSFLDKYRQAFQSEVINLAHSEMKNLVPADSDDLMSYERLAKPILKVLQLRPLVGNHVLS</sequence>
<reference evidence="1" key="2">
    <citation type="submission" date="2023-05" db="EMBL/GenBank/DDBJ databases">
        <authorList>
            <person name="Schelkunov M.I."/>
        </authorList>
    </citation>
    <scope>NUCLEOTIDE SEQUENCE</scope>
    <source>
        <strain evidence="1">Hsosn_3</strain>
        <tissue evidence="1">Leaf</tissue>
    </source>
</reference>
<dbReference type="EMBL" id="JAUIZM010000010">
    <property type="protein sequence ID" value="KAK1360778.1"/>
    <property type="molecule type" value="Genomic_DNA"/>
</dbReference>
<proteinExistence type="predicted"/>
<comment type="caution">
    <text evidence="1">The sequence shown here is derived from an EMBL/GenBank/DDBJ whole genome shotgun (WGS) entry which is preliminary data.</text>
</comment>
<accession>A0AAD8H6R8</accession>
<keyword evidence="2" id="KW-1185">Reference proteome</keyword>
<dbReference type="PANTHER" id="PTHR46226">
    <property type="entry name" value="CRAL-TRIO DOMAIN-CONTAINING PROTEIN"/>
    <property type="match status" value="1"/>
</dbReference>
<protein>
    <submittedName>
        <fullName evidence="1">Uncharacterized protein</fullName>
    </submittedName>
</protein>
<dbReference type="PANTHER" id="PTHR46226:SF5">
    <property type="entry name" value="PHOSPHATIDYLINOSITOL_PHOSPHATIDYLCHOLINE TRANSFER PROTEIN SFH2"/>
    <property type="match status" value="1"/>
</dbReference>